<sequence length="356" mass="39131">MVAAMCRRRSQLLSSRKLSLHQMGALHEGHLSLVRTSLKRHPLTVMSLFVNPMQFAPHEDLNAYPRTMDRDIELLKGLLPGGPRAPISGLGISENDGWRPMPRHLESHESPLVVFAPTVDGMYPLRGELQNMQQQKGAVVQLRGWGEVMEGASRPREGGQTRSQYQLRHPALELTTAQFFTGVATVCTKLFNAVEPDHAYFGQKDIQQALILKTLQTDLLSAHPLPENLHILPTARDPATGLALSSRNAYLSAEEMEVAPTLHAALQAARNAWVSGASGAAMVEAANRHVQDIKLANPDAELRLDYVEVFDPDTFEPIRGEPQPGQKLVVAGALWVGRTRLIDNILLGWDADPVAA</sequence>
<evidence type="ECO:0000256" key="1">
    <source>
        <dbReference type="ARBA" id="ARBA00004990"/>
    </source>
</evidence>
<evidence type="ECO:0000256" key="4">
    <source>
        <dbReference type="ARBA" id="ARBA00015647"/>
    </source>
</evidence>
<evidence type="ECO:0000256" key="6">
    <source>
        <dbReference type="ARBA" id="ARBA00022655"/>
    </source>
</evidence>
<comment type="pathway">
    <text evidence="1">Cofactor biosynthesis; (R)-pantothenate biosynthesis; (R)-pantothenate from (R)-pantoate and beta-alanine: step 1/1.</text>
</comment>
<dbReference type="HOGENOM" id="CLU_047148_1_0_1"/>
<comment type="caution">
    <text evidence="12">The sequence shown here is derived from an EMBL/GenBank/DDBJ whole genome shotgun (WGS) entry which is preliminary data.</text>
</comment>
<dbReference type="KEGG" id="tasa:A1Q1_07721"/>
<protein>
    <recommendedName>
        <fullName evidence="4">Pantoate--beta-alanine ligase</fullName>
        <ecNumber evidence="3">6.3.2.1</ecNumber>
    </recommendedName>
    <alternativeName>
        <fullName evidence="10">Pantoate-activating enzyme</fullName>
    </alternativeName>
    <alternativeName>
        <fullName evidence="9">Pantothenate synthetase</fullName>
    </alternativeName>
</protein>
<dbReference type="GeneID" id="25991233"/>
<evidence type="ECO:0000256" key="10">
    <source>
        <dbReference type="ARBA" id="ARBA00032806"/>
    </source>
</evidence>
<keyword evidence="5" id="KW-0436">Ligase</keyword>
<dbReference type="Gene3D" id="3.30.1300.10">
    <property type="entry name" value="Pantoate-beta-alanine ligase, C-terminal domain"/>
    <property type="match status" value="1"/>
</dbReference>
<dbReference type="OrthoDB" id="2020436at2759"/>
<evidence type="ECO:0000256" key="5">
    <source>
        <dbReference type="ARBA" id="ARBA00022598"/>
    </source>
</evidence>
<dbReference type="Proteomes" id="UP000002748">
    <property type="component" value="Unassembled WGS sequence"/>
</dbReference>
<proteinExistence type="inferred from homology"/>
<dbReference type="VEuPathDB" id="FungiDB:A1Q1_07721"/>
<dbReference type="EC" id="6.3.2.1" evidence="3"/>
<accession>J5TIU8</accession>
<dbReference type="InterPro" id="IPR003721">
    <property type="entry name" value="Pantoate_ligase"/>
</dbReference>
<name>J5TIU8_TRIAS</name>
<organism evidence="12 13">
    <name type="scientific">Trichosporon asahii var. asahii (strain ATCC 90039 / CBS 2479 / JCM 2466 / KCTC 7840 / NBRC 103889/ NCYC 2677 / UAMH 7654)</name>
    <name type="common">Yeast</name>
    <dbReference type="NCBI Taxonomy" id="1186058"/>
    <lineage>
        <taxon>Eukaryota</taxon>
        <taxon>Fungi</taxon>
        <taxon>Dikarya</taxon>
        <taxon>Basidiomycota</taxon>
        <taxon>Agaricomycotina</taxon>
        <taxon>Tremellomycetes</taxon>
        <taxon>Trichosporonales</taxon>
        <taxon>Trichosporonaceae</taxon>
        <taxon>Trichosporon</taxon>
    </lineage>
</organism>
<reference evidence="12 13" key="1">
    <citation type="journal article" date="2012" name="Eukaryot. Cell">
        <title>Draft genome sequence of CBS 2479, the standard type strain of Trichosporon asahii.</title>
        <authorList>
            <person name="Yang R.Y."/>
            <person name="Li H.T."/>
            <person name="Zhu H."/>
            <person name="Zhou G.P."/>
            <person name="Wang M."/>
            <person name="Wang L."/>
        </authorList>
    </citation>
    <scope>NUCLEOTIDE SEQUENCE [LARGE SCALE GENOMIC DNA]</scope>
    <source>
        <strain evidence="13">ATCC 90039 / CBS 2479 / JCM 2466 / KCTC 7840 / NCYC 2677 / UAMH 7654</strain>
    </source>
</reference>
<dbReference type="PANTHER" id="PTHR21299:SF1">
    <property type="entry name" value="PANTOATE--BETA-ALANINE LIGASE"/>
    <property type="match status" value="1"/>
</dbReference>
<dbReference type="UniPathway" id="UPA00028">
    <property type="reaction ID" value="UER00005"/>
</dbReference>
<dbReference type="InterPro" id="IPR042176">
    <property type="entry name" value="Pantoate_ligase_C"/>
</dbReference>
<evidence type="ECO:0000313" key="13">
    <source>
        <dbReference type="Proteomes" id="UP000002748"/>
    </source>
</evidence>
<evidence type="ECO:0000256" key="9">
    <source>
        <dbReference type="ARBA" id="ARBA00029902"/>
    </source>
</evidence>
<evidence type="ECO:0000256" key="7">
    <source>
        <dbReference type="ARBA" id="ARBA00022741"/>
    </source>
</evidence>
<dbReference type="GO" id="GO:0005524">
    <property type="term" value="F:ATP binding"/>
    <property type="evidence" value="ECO:0007669"/>
    <property type="project" value="UniProtKB-KW"/>
</dbReference>
<dbReference type="GO" id="GO:0015940">
    <property type="term" value="P:pantothenate biosynthetic process"/>
    <property type="evidence" value="ECO:0007669"/>
    <property type="project" value="UniProtKB-UniPathway"/>
</dbReference>
<dbReference type="SUPFAM" id="SSF52374">
    <property type="entry name" value="Nucleotidylyl transferase"/>
    <property type="match status" value="1"/>
</dbReference>
<keyword evidence="8" id="KW-0067">ATP-binding</keyword>
<evidence type="ECO:0000256" key="11">
    <source>
        <dbReference type="ARBA" id="ARBA00048258"/>
    </source>
</evidence>
<evidence type="ECO:0000256" key="3">
    <source>
        <dbReference type="ARBA" id="ARBA00012219"/>
    </source>
</evidence>
<dbReference type="EMBL" id="ALBS01000074">
    <property type="protein sequence ID" value="EJT51126.1"/>
    <property type="molecule type" value="Genomic_DNA"/>
</dbReference>
<keyword evidence="6" id="KW-0566">Pantothenate biosynthesis</keyword>
<evidence type="ECO:0000256" key="2">
    <source>
        <dbReference type="ARBA" id="ARBA00009256"/>
    </source>
</evidence>
<dbReference type="PANTHER" id="PTHR21299">
    <property type="entry name" value="CYTIDYLATE KINASE/PANTOATE-BETA-ALANINE LIGASE"/>
    <property type="match status" value="1"/>
</dbReference>
<dbReference type="AlphaFoldDB" id="J5TIU8"/>
<evidence type="ECO:0000313" key="12">
    <source>
        <dbReference type="EMBL" id="EJT51126.1"/>
    </source>
</evidence>
<comment type="similarity">
    <text evidence="2">Belongs to the pantothenate synthetase family.</text>
</comment>
<dbReference type="Gene3D" id="3.40.50.620">
    <property type="entry name" value="HUPs"/>
    <property type="match status" value="1"/>
</dbReference>
<dbReference type="HAMAP" id="MF_00158">
    <property type="entry name" value="PanC"/>
    <property type="match status" value="1"/>
</dbReference>
<dbReference type="Pfam" id="PF02569">
    <property type="entry name" value="Pantoate_ligase"/>
    <property type="match status" value="2"/>
</dbReference>
<evidence type="ECO:0000256" key="8">
    <source>
        <dbReference type="ARBA" id="ARBA00022840"/>
    </source>
</evidence>
<dbReference type="InterPro" id="IPR014729">
    <property type="entry name" value="Rossmann-like_a/b/a_fold"/>
</dbReference>
<comment type="catalytic activity">
    <reaction evidence="11">
        <text>(R)-pantoate + beta-alanine + ATP = (R)-pantothenate + AMP + diphosphate + H(+)</text>
        <dbReference type="Rhea" id="RHEA:10912"/>
        <dbReference type="ChEBI" id="CHEBI:15378"/>
        <dbReference type="ChEBI" id="CHEBI:15980"/>
        <dbReference type="ChEBI" id="CHEBI:29032"/>
        <dbReference type="ChEBI" id="CHEBI:30616"/>
        <dbReference type="ChEBI" id="CHEBI:33019"/>
        <dbReference type="ChEBI" id="CHEBI:57966"/>
        <dbReference type="ChEBI" id="CHEBI:456215"/>
        <dbReference type="EC" id="6.3.2.1"/>
    </reaction>
</comment>
<gene>
    <name evidence="12" type="ORF">A1Q1_07721</name>
</gene>
<keyword evidence="7" id="KW-0547">Nucleotide-binding</keyword>
<dbReference type="RefSeq" id="XP_014182208.1">
    <property type="nucleotide sequence ID" value="XM_014326733.1"/>
</dbReference>
<dbReference type="GO" id="GO:0004592">
    <property type="term" value="F:pantoate-beta-alanine ligase activity"/>
    <property type="evidence" value="ECO:0007669"/>
    <property type="project" value="UniProtKB-EC"/>
</dbReference>